<feature type="region of interest" description="Disordered" evidence="1">
    <location>
        <begin position="1"/>
        <end position="33"/>
    </location>
</feature>
<comment type="caution">
    <text evidence="2">The sequence shown here is derived from an EMBL/GenBank/DDBJ whole genome shotgun (WGS) entry which is preliminary data.</text>
</comment>
<dbReference type="RefSeq" id="WP_073493012.1">
    <property type="nucleotide sequence ID" value="NZ_MPOH02000019.1"/>
</dbReference>
<feature type="compositionally biased region" description="Basic and acidic residues" evidence="1">
    <location>
        <begin position="23"/>
        <end position="33"/>
    </location>
</feature>
<accession>A0A1V6MK90</accession>
<dbReference type="EMBL" id="MPOH02000019">
    <property type="protein sequence ID" value="OQD52733.1"/>
    <property type="molecule type" value="Genomic_DNA"/>
</dbReference>
<sequence>MGSQDTHRRPDLYGAVGNALTEQRQKADEAARPERERIEQQAAADAKLMGTPAWVALGGLRKARATQYATRPVTGDDATAQTVVQLAQGQAQGGGDDAA</sequence>
<dbReference type="Proteomes" id="UP000184286">
    <property type="component" value="Unassembled WGS sequence"/>
</dbReference>
<protein>
    <submittedName>
        <fullName evidence="2">Uncharacterized protein</fullName>
    </submittedName>
</protein>
<gene>
    <name evidence="2" type="ORF">BM536_031990</name>
</gene>
<evidence type="ECO:0000313" key="3">
    <source>
        <dbReference type="Proteomes" id="UP000184286"/>
    </source>
</evidence>
<proteinExistence type="predicted"/>
<evidence type="ECO:0000256" key="1">
    <source>
        <dbReference type="SAM" id="MobiDB-lite"/>
    </source>
</evidence>
<dbReference type="AlphaFoldDB" id="A0A1V6MK90"/>
<reference evidence="2 3" key="2">
    <citation type="submission" date="2017-02" db="EMBL/GenBank/DDBJ databases">
        <title>Draft genome sequence of Streptomyces phaeoluteigriseus type strain DSM41896.</title>
        <authorList>
            <person name="Salih T.S."/>
            <person name="Algora Gallardo L."/>
            <person name="Melo Santos T."/>
            <person name="Filgueira Martinez S."/>
            <person name="Herron P.R."/>
        </authorList>
    </citation>
    <scope>NUCLEOTIDE SEQUENCE [LARGE SCALE GENOMIC DNA]</scope>
    <source>
        <strain evidence="2 3">DSM 41896</strain>
    </source>
</reference>
<evidence type="ECO:0000313" key="2">
    <source>
        <dbReference type="EMBL" id="OQD52733.1"/>
    </source>
</evidence>
<reference evidence="3" key="1">
    <citation type="submission" date="2016-11" db="EMBL/GenBank/DDBJ databases">
        <authorList>
            <person name="Schniete J.K."/>
            <person name="Salih T."/>
            <person name="Algora Gallardo L."/>
            <person name="Martinez Fernandez S."/>
            <person name="Herron P.R."/>
        </authorList>
    </citation>
    <scope>NUCLEOTIDE SEQUENCE [LARGE SCALE GENOMIC DNA]</scope>
    <source>
        <strain evidence="3">DSM 41896</strain>
    </source>
</reference>
<organism evidence="2 3">
    <name type="scientific">Streptomyces phaeoluteigriseus</name>
    <dbReference type="NCBI Taxonomy" id="114686"/>
    <lineage>
        <taxon>Bacteria</taxon>
        <taxon>Bacillati</taxon>
        <taxon>Actinomycetota</taxon>
        <taxon>Actinomycetes</taxon>
        <taxon>Kitasatosporales</taxon>
        <taxon>Streptomycetaceae</taxon>
        <taxon>Streptomyces</taxon>
        <taxon>Streptomyces aurantiacus group</taxon>
    </lineage>
</organism>
<feature type="compositionally biased region" description="Basic and acidic residues" evidence="1">
    <location>
        <begin position="1"/>
        <end position="11"/>
    </location>
</feature>
<name>A0A1V6MK90_9ACTN</name>
<dbReference type="STRING" id="114686.BM536_031990"/>